<reference evidence="5 6" key="1">
    <citation type="submission" date="2011-06" db="EMBL/GenBank/DDBJ databases">
        <title>The complete genome of Spirochaeta thermophila DSM 6578.</title>
        <authorList>
            <consortium name="US DOE Joint Genome Institute (JGI-PGF)"/>
            <person name="Lucas S."/>
            <person name="Lapidus A."/>
            <person name="Bruce D."/>
            <person name="Goodwin L."/>
            <person name="Pitluck S."/>
            <person name="Peters L."/>
            <person name="Kyrpides N."/>
            <person name="Mavromatis K."/>
            <person name="Ivanova N."/>
            <person name="Mikailova N."/>
            <person name="Pagani I."/>
            <person name="Chertkov O."/>
            <person name="Detter J.C."/>
            <person name="Tapia R."/>
            <person name="Han C."/>
            <person name="Land M."/>
            <person name="Hauser L."/>
            <person name="Markowitz V."/>
            <person name="Cheng J.-F."/>
            <person name="Hugenholtz P."/>
            <person name="Woyke T."/>
            <person name="Wu D."/>
            <person name="Spring S."/>
            <person name="Merkhoffer B."/>
            <person name="Schneider S."/>
            <person name="Klenk H.-P."/>
            <person name="Eisen J.A."/>
        </authorList>
    </citation>
    <scope>NUCLEOTIDE SEQUENCE [LARGE SCALE GENOMIC DNA]</scope>
    <source>
        <strain evidence="6">ATCC 700085 / DSM 6578 / Z-1203</strain>
    </source>
</reference>
<name>G0GAR1_WINT7</name>
<dbReference type="InterPro" id="IPR016162">
    <property type="entry name" value="Ald_DH_N"/>
</dbReference>
<accession>G0GAR1</accession>
<evidence type="ECO:0000256" key="2">
    <source>
        <dbReference type="PROSITE-ProRule" id="PRU10007"/>
    </source>
</evidence>
<proteinExistence type="inferred from homology"/>
<dbReference type="PROSITE" id="PS00687">
    <property type="entry name" value="ALDEHYDE_DEHYDR_GLU"/>
    <property type="match status" value="1"/>
</dbReference>
<keyword evidence="6" id="KW-1185">Reference proteome</keyword>
<evidence type="ECO:0000256" key="1">
    <source>
        <dbReference type="ARBA" id="ARBA00023002"/>
    </source>
</evidence>
<comment type="similarity">
    <text evidence="3">Belongs to the aldehyde dehydrogenase family.</text>
</comment>
<dbReference type="GO" id="GO:0016620">
    <property type="term" value="F:oxidoreductase activity, acting on the aldehyde or oxo group of donors, NAD or NADP as acceptor"/>
    <property type="evidence" value="ECO:0007669"/>
    <property type="project" value="InterPro"/>
</dbReference>
<protein>
    <submittedName>
        <fullName evidence="5">Aldehyde Dehydrogenase</fullName>
    </submittedName>
</protein>
<dbReference type="InterPro" id="IPR016160">
    <property type="entry name" value="Ald_DH_CS_CYS"/>
</dbReference>
<dbReference type="Proteomes" id="UP000007254">
    <property type="component" value="Chromosome"/>
</dbReference>
<dbReference type="Gene3D" id="3.40.309.10">
    <property type="entry name" value="Aldehyde Dehydrogenase, Chain A, domain 2"/>
    <property type="match status" value="1"/>
</dbReference>
<dbReference type="PANTHER" id="PTHR11699">
    <property type="entry name" value="ALDEHYDE DEHYDROGENASE-RELATED"/>
    <property type="match status" value="1"/>
</dbReference>
<evidence type="ECO:0000259" key="4">
    <source>
        <dbReference type="Pfam" id="PF00171"/>
    </source>
</evidence>
<dbReference type="EMBL" id="CP002903">
    <property type="protein sequence ID" value="AEJ61807.1"/>
    <property type="molecule type" value="Genomic_DNA"/>
</dbReference>
<dbReference type="InterPro" id="IPR029510">
    <property type="entry name" value="Ald_DH_CS_GLU"/>
</dbReference>
<organism evidence="5 6">
    <name type="scientific">Winmispira thermophila (strain ATCC 700085 / DSM 6578 / Z-1203)</name>
    <name type="common">Spirochaeta thermophila</name>
    <dbReference type="NCBI Taxonomy" id="869211"/>
    <lineage>
        <taxon>Bacteria</taxon>
        <taxon>Pseudomonadati</taxon>
        <taxon>Spirochaetota</taxon>
        <taxon>Spirochaetia</taxon>
        <taxon>Winmispirales</taxon>
        <taxon>Winmispiraceae</taxon>
        <taxon>Winmispira</taxon>
    </lineage>
</organism>
<evidence type="ECO:0000256" key="3">
    <source>
        <dbReference type="RuleBase" id="RU003345"/>
    </source>
</evidence>
<keyword evidence="1 3" id="KW-0560">Oxidoreductase</keyword>
<dbReference type="RefSeq" id="WP_014625138.1">
    <property type="nucleotide sequence ID" value="NC_017583.1"/>
</dbReference>
<feature type="active site" evidence="2">
    <location>
        <position position="238"/>
    </location>
</feature>
<dbReference type="AlphaFoldDB" id="G0GAR1"/>
<dbReference type="CDD" id="cd07099">
    <property type="entry name" value="ALDH_DDALDH"/>
    <property type="match status" value="1"/>
</dbReference>
<dbReference type="STRING" id="869211.Spith_1545"/>
<sequence length="524" mass="57936">MNRVYTVSRDPYTGEELGRFPVHTPEEVREAIARAREASRVWREVPPRERARRLLRVREVLVEEAEAIAMDISRENGKVPTDAMATEVLPATIALTYYCKMAPRWLREERPGGATVILAHKRVRIVKEPWGVVGIISPWNYPFAIPFSEVVCALLAGNGVVLKAASISQLVAHRLAGCFERADLPEGLFSLVNVPGRVAEECFLGEGGVDKLCFTGSVAVGRRLAERAGARLVPVVLELGGNDPALVLEDADLDRATWGIAWAGFQNAGQSCGGVERVYVQEGVYEAFLERLAGVLEGLRYGLDGRVENDLAGLSTEEQARVVREHVEDALTRGARVYYRKEVPEPWAGHPLAVPPTVLVEVDHSMRVMREETFGPVVGVMRVGSVEEGVRLANEGGMGLTASVWSRDRRKALRIARMLEAGVVTVNDHLMSHGLPQAPWGGWKDSGLGWTHGRRGFEEMVRLKTVVDDVLSWLPKQVWWHPYGEESFGALGAGVRALYGRGVWERVKGWVRLARGAVRKVRRG</sequence>
<dbReference type="OrthoDB" id="9762913at2"/>
<dbReference type="KEGG" id="stq:Spith_1545"/>
<dbReference type="SUPFAM" id="SSF53720">
    <property type="entry name" value="ALDH-like"/>
    <property type="match status" value="1"/>
</dbReference>
<gene>
    <name evidence="5" type="ordered locus">Spith_1545</name>
</gene>
<feature type="domain" description="Aldehyde dehydrogenase" evidence="4">
    <location>
        <begin position="9"/>
        <end position="466"/>
    </location>
</feature>
<evidence type="ECO:0000313" key="6">
    <source>
        <dbReference type="Proteomes" id="UP000007254"/>
    </source>
</evidence>
<dbReference type="PROSITE" id="PS00070">
    <property type="entry name" value="ALDEHYDE_DEHYDR_CYS"/>
    <property type="match status" value="1"/>
</dbReference>
<dbReference type="InterPro" id="IPR016161">
    <property type="entry name" value="Ald_DH/histidinol_DH"/>
</dbReference>
<dbReference type="Gene3D" id="3.40.605.10">
    <property type="entry name" value="Aldehyde Dehydrogenase, Chain A, domain 1"/>
    <property type="match status" value="1"/>
</dbReference>
<evidence type="ECO:0000313" key="5">
    <source>
        <dbReference type="EMBL" id="AEJ61807.1"/>
    </source>
</evidence>
<dbReference type="HOGENOM" id="CLU_005391_1_0_12"/>
<dbReference type="InterPro" id="IPR016163">
    <property type="entry name" value="Ald_DH_C"/>
</dbReference>
<dbReference type="InterPro" id="IPR015590">
    <property type="entry name" value="Aldehyde_DH_dom"/>
</dbReference>
<dbReference type="Pfam" id="PF00171">
    <property type="entry name" value="Aldedh"/>
    <property type="match status" value="1"/>
</dbReference>